<proteinExistence type="predicted"/>
<gene>
    <name evidence="1" type="ORF">N7603_00610</name>
</gene>
<dbReference type="RefSeq" id="WP_262095374.1">
    <property type="nucleotide sequence ID" value="NZ_JAOEGN010000001.1"/>
</dbReference>
<evidence type="ECO:0008006" key="3">
    <source>
        <dbReference type="Google" id="ProtNLM"/>
    </source>
</evidence>
<sequence>MKSILILLYDYYPTPSANTYCTDNIFNAFIEEGYELYIITTKSQLRQKSITSLEKKITIVRRFILIDYINRIAHILKYKLLKSFLLKIIRVLSSNKIDGYTGYYNSKSNFKKTYKLMKKKKIDKIISFSFPFATHQLAYNLKSRDKSIKWISYEFDPFAYNYTLNSQLLDARKKLEIETFIECDLIISTLGIINKNTQEDFRKEYLNKNIEFALPNLSIKEYARNKTYNAKIKMAYLGAFYEGIRTPKRLFDILNSKNIEDIEVHLYGDYNPSVYKDLLIPKNVHIHGKITKQQAHDVIVNSDILINFGNIMTNQFPSKMFEYMSYGKPILNFYYSLTKTEKIYIDKYKNILNLSNYSEDSRDLELLIEFCRKNKNYTIEASLLKERLSEYTSNVVVTNIIKQVKKYFEDI</sequence>
<organism evidence="1 2">
    <name type="scientific">Paracholeplasma vituli</name>
    <dbReference type="NCBI Taxonomy" id="69473"/>
    <lineage>
        <taxon>Bacteria</taxon>
        <taxon>Bacillati</taxon>
        <taxon>Mycoplasmatota</taxon>
        <taxon>Mollicutes</taxon>
        <taxon>Acholeplasmatales</taxon>
        <taxon>Acholeplasmataceae</taxon>
        <taxon>Paracholeplasma</taxon>
    </lineage>
</organism>
<reference evidence="2" key="1">
    <citation type="submission" date="2023-07" db="EMBL/GenBank/DDBJ databases">
        <title>Novel Mycoplasma species identified in domestic and wild animals.</title>
        <authorList>
            <person name="Volokhov D.V."/>
            <person name="Furtak V.A."/>
            <person name="Zagorodnyaya T.A."/>
        </authorList>
    </citation>
    <scope>NUCLEOTIDE SEQUENCE [LARGE SCALE GENOMIC DNA]</scope>
    <source>
        <strain evidence="2">92-19</strain>
    </source>
</reference>
<evidence type="ECO:0000313" key="1">
    <source>
        <dbReference type="EMBL" id="MCU0104162.1"/>
    </source>
</evidence>
<dbReference type="Proteomes" id="UP001209076">
    <property type="component" value="Unassembled WGS sequence"/>
</dbReference>
<protein>
    <recommendedName>
        <fullName evidence="3">Glycosyltransferase</fullName>
    </recommendedName>
</protein>
<name>A0ABT2PWN9_9MOLU</name>
<dbReference type="EMBL" id="JAOEGN010000001">
    <property type="protein sequence ID" value="MCU0104162.1"/>
    <property type="molecule type" value="Genomic_DNA"/>
</dbReference>
<accession>A0ABT2PWN9</accession>
<dbReference type="Gene3D" id="3.40.50.2000">
    <property type="entry name" value="Glycogen Phosphorylase B"/>
    <property type="match status" value="1"/>
</dbReference>
<comment type="caution">
    <text evidence="1">The sequence shown here is derived from an EMBL/GenBank/DDBJ whole genome shotgun (WGS) entry which is preliminary data.</text>
</comment>
<dbReference type="SUPFAM" id="SSF53756">
    <property type="entry name" value="UDP-Glycosyltransferase/glycogen phosphorylase"/>
    <property type="match status" value="1"/>
</dbReference>
<keyword evidence="2" id="KW-1185">Reference proteome</keyword>
<evidence type="ECO:0000313" key="2">
    <source>
        <dbReference type="Proteomes" id="UP001209076"/>
    </source>
</evidence>